<comment type="caution">
    <text evidence="1">The sequence shown here is derived from an EMBL/GenBank/DDBJ whole genome shotgun (WGS) entry which is preliminary data.</text>
</comment>
<protein>
    <submittedName>
        <fullName evidence="1">Uncharacterized protein</fullName>
    </submittedName>
</protein>
<proteinExistence type="predicted"/>
<evidence type="ECO:0000313" key="2">
    <source>
        <dbReference type="Proteomes" id="UP001595536"/>
    </source>
</evidence>
<keyword evidence="2" id="KW-1185">Reference proteome</keyword>
<evidence type="ECO:0000313" key="1">
    <source>
        <dbReference type="EMBL" id="MFC3266323.1"/>
    </source>
</evidence>
<dbReference type="Proteomes" id="UP001595536">
    <property type="component" value="Unassembled WGS sequence"/>
</dbReference>
<dbReference type="RefSeq" id="WP_376868832.1">
    <property type="nucleotide sequence ID" value="NZ_JBHRUV010000034.1"/>
</dbReference>
<gene>
    <name evidence="1" type="ORF">ACFOEX_08155</name>
</gene>
<name>A0ABV7LF87_9HYPH</name>
<sequence length="497" mass="52030">MFVYSSADPKTDPVPDFIEIDPANRLGGYAPLRFPPAETTSTSATFDIYCYIGGSATPPDHMTLYLINSGAQKTTKITASITQGAQLVTNDGTFKLTPTPPMAIIDASDRNDSFSFTVPRTVPSETTVLHFTVPTPPYLPGLVYSVAGVTDNVVETIVSNNQPHVFVTLPPYTGPASDGADYAIVVAVGAGAPPPPSGANIYYERGRNADGSGASGAPAIAATLLVVNTLLTDSRVPPPGLPAPVIQITLGDTIPIVLYGVTAIDAAISYCVIQKDLSNPAVADITDMTIVSVNPTPAKTAITKVMGGQLPLDFNNQGLQGPLAVYMVTVDAVGNVAMSPPSLLEVTFVPAANPMPDGSLPAPSLGTIEYIITSNTMQDATPVYAPVTPAQIQQLWPDATGVQFIILIDGYRQGAEKRDTITADVLFSALNNTDNVSAPIDYTTFAGYDTGPNNELGKVVVQYKVLSKNSSAPQPYSLARTYAIDTVAPHTRKPGAG</sequence>
<organism evidence="1 2">
    <name type="scientific">Camelimonas abortus</name>
    <dbReference type="NCBI Taxonomy" id="1017184"/>
    <lineage>
        <taxon>Bacteria</taxon>
        <taxon>Pseudomonadati</taxon>
        <taxon>Pseudomonadota</taxon>
        <taxon>Alphaproteobacteria</taxon>
        <taxon>Hyphomicrobiales</taxon>
        <taxon>Chelatococcaceae</taxon>
        <taxon>Camelimonas</taxon>
    </lineage>
</organism>
<accession>A0ABV7LF87</accession>
<dbReference type="EMBL" id="JBHRUV010000034">
    <property type="protein sequence ID" value="MFC3266323.1"/>
    <property type="molecule type" value="Genomic_DNA"/>
</dbReference>
<reference evidence="2" key="1">
    <citation type="journal article" date="2019" name="Int. J. Syst. Evol. Microbiol.">
        <title>The Global Catalogue of Microorganisms (GCM) 10K type strain sequencing project: providing services to taxonomists for standard genome sequencing and annotation.</title>
        <authorList>
            <consortium name="The Broad Institute Genomics Platform"/>
            <consortium name="The Broad Institute Genome Sequencing Center for Infectious Disease"/>
            <person name="Wu L."/>
            <person name="Ma J."/>
        </authorList>
    </citation>
    <scope>NUCLEOTIDE SEQUENCE [LARGE SCALE GENOMIC DNA]</scope>
    <source>
        <strain evidence="2">CCM 7941</strain>
    </source>
</reference>